<dbReference type="Gene3D" id="3.10.450.610">
    <property type="match status" value="1"/>
</dbReference>
<protein>
    <submittedName>
        <fullName evidence="1">Uncharacterized protein</fullName>
    </submittedName>
</protein>
<accession>A0A916FBS8</accession>
<reference evidence="1" key="1">
    <citation type="submission" date="2021-02" db="EMBL/GenBank/DDBJ databases">
        <authorList>
            <person name="Han P."/>
        </authorList>
    </citation>
    <scope>NUCLEOTIDE SEQUENCE</scope>
    <source>
        <strain evidence="1">Candidatus Nitrotoga sp. ZN8</strain>
    </source>
</reference>
<comment type="caution">
    <text evidence="1">The sequence shown here is derived from an EMBL/GenBank/DDBJ whole genome shotgun (WGS) entry which is preliminary data.</text>
</comment>
<dbReference type="Proteomes" id="UP000675882">
    <property type="component" value="Unassembled WGS sequence"/>
</dbReference>
<gene>
    <name evidence="1" type="ORF">NTGZN8_20018</name>
</gene>
<dbReference type="EMBL" id="CAJNBL010000012">
    <property type="protein sequence ID" value="CAE6711912.1"/>
    <property type="molecule type" value="Genomic_DNA"/>
</dbReference>
<name>A0A916FBS8_9PROT</name>
<proteinExistence type="predicted"/>
<sequence>MFVDQHGQDLGTEQTTAILVDWLKTFDWQTEILSDITY</sequence>
<dbReference type="AlphaFoldDB" id="A0A916FBS8"/>
<organism evidence="1 2">
    <name type="scientific">Candidatus Nitrotoga fabula</name>
    <dbReference type="NCBI Taxonomy" id="2182327"/>
    <lineage>
        <taxon>Bacteria</taxon>
        <taxon>Pseudomonadati</taxon>
        <taxon>Pseudomonadota</taxon>
        <taxon>Betaproteobacteria</taxon>
        <taxon>Nitrosomonadales</taxon>
        <taxon>Gallionellaceae</taxon>
        <taxon>Candidatus Nitrotoga</taxon>
    </lineage>
</organism>
<dbReference type="Pfam" id="PF16245">
    <property type="entry name" value="DUF4902"/>
    <property type="match status" value="1"/>
</dbReference>
<keyword evidence="2" id="KW-1185">Reference proteome</keyword>
<evidence type="ECO:0000313" key="1">
    <source>
        <dbReference type="EMBL" id="CAE6711912.1"/>
    </source>
</evidence>
<dbReference type="InterPro" id="IPR032598">
    <property type="entry name" value="RsaM-like"/>
</dbReference>
<evidence type="ECO:0000313" key="2">
    <source>
        <dbReference type="Proteomes" id="UP000675882"/>
    </source>
</evidence>